<dbReference type="OrthoDB" id="9770492at2"/>
<dbReference type="InterPro" id="IPR036259">
    <property type="entry name" value="MFS_trans_sf"/>
</dbReference>
<evidence type="ECO:0000256" key="3">
    <source>
        <dbReference type="ARBA" id="ARBA00022692"/>
    </source>
</evidence>
<evidence type="ECO:0000256" key="4">
    <source>
        <dbReference type="ARBA" id="ARBA00022989"/>
    </source>
</evidence>
<evidence type="ECO:0000313" key="8">
    <source>
        <dbReference type="EMBL" id="SDM63987.1"/>
    </source>
</evidence>
<dbReference type="Gene3D" id="1.20.1250.20">
    <property type="entry name" value="MFS general substrate transporter like domains"/>
    <property type="match status" value="2"/>
</dbReference>
<dbReference type="SUPFAM" id="SSF103473">
    <property type="entry name" value="MFS general substrate transporter"/>
    <property type="match status" value="1"/>
</dbReference>
<feature type="transmembrane region" description="Helical" evidence="6">
    <location>
        <begin position="45"/>
        <end position="65"/>
    </location>
</feature>
<feature type="transmembrane region" description="Helical" evidence="6">
    <location>
        <begin position="272"/>
        <end position="290"/>
    </location>
</feature>
<dbReference type="RefSeq" id="WP_091649510.1">
    <property type="nucleotide sequence ID" value="NZ_FNHQ01000010.1"/>
</dbReference>
<feature type="transmembrane region" description="Helical" evidence="6">
    <location>
        <begin position="131"/>
        <end position="156"/>
    </location>
</feature>
<evidence type="ECO:0000259" key="7">
    <source>
        <dbReference type="PROSITE" id="PS50850"/>
    </source>
</evidence>
<gene>
    <name evidence="8" type="ORF">SAMN05660299_01275</name>
</gene>
<evidence type="ECO:0000256" key="6">
    <source>
        <dbReference type="SAM" id="Phobius"/>
    </source>
</evidence>
<dbReference type="InterPro" id="IPR020846">
    <property type="entry name" value="MFS_dom"/>
</dbReference>
<keyword evidence="9" id="KW-1185">Reference proteome</keyword>
<dbReference type="EMBL" id="FNHQ01000010">
    <property type="protein sequence ID" value="SDM63987.1"/>
    <property type="molecule type" value="Genomic_DNA"/>
</dbReference>
<accession>A0A1G9UW42</accession>
<proteinExistence type="predicted"/>
<dbReference type="GO" id="GO:0005886">
    <property type="term" value="C:plasma membrane"/>
    <property type="evidence" value="ECO:0007669"/>
    <property type="project" value="UniProtKB-SubCell"/>
</dbReference>
<organism evidence="8 9">
    <name type="scientific">Megasphaera paucivorans</name>
    <dbReference type="NCBI Taxonomy" id="349095"/>
    <lineage>
        <taxon>Bacteria</taxon>
        <taxon>Bacillati</taxon>
        <taxon>Bacillota</taxon>
        <taxon>Negativicutes</taxon>
        <taxon>Veillonellales</taxon>
        <taxon>Veillonellaceae</taxon>
        <taxon>Megasphaera</taxon>
    </lineage>
</organism>
<feature type="transmembrane region" description="Helical" evidence="6">
    <location>
        <begin position="7"/>
        <end position="33"/>
    </location>
</feature>
<dbReference type="CDD" id="cd17478">
    <property type="entry name" value="MFS_FsR"/>
    <property type="match status" value="1"/>
</dbReference>
<sequence length="388" mass="41926">MKKLNPFVYLFTMGHFAADWCQGAIPALLPYFIAVCNLSYQDAATLIFANMLLSSVSQPLFGYYSDKISKPWFIPVGTMMCGVCLTIIAFTTNYWTIFVCAMFSGLGSSIFHPEAALMVNRISGKLKGQALGSFSVGGNAGFAVGPMVAGFCAYAFDIRGLVIFGLVNTVLSAILYVNMPKVLKMAADAEIKDTMAHKNEAKENDWGAFSKLTVVIFARSVGFTICNTFIPIYWITVLHETPANGSLALSILFAMGACITFLGGIMADRFGFIRIMRSSFLLMIPAMFFFTNSTNVWLSTLLLIPVAFSLFAPYSPIVVLGQTYLSKNVGLASGVTLGLSTTMGGLISPLVGWGADQWGVSAALQILWVVAVFGAIFAFLAPRPKNIN</sequence>
<dbReference type="Proteomes" id="UP000199309">
    <property type="component" value="Unassembled WGS sequence"/>
</dbReference>
<keyword evidence="4 6" id="KW-1133">Transmembrane helix</keyword>
<dbReference type="STRING" id="349095.SAMN05660299_01275"/>
<keyword evidence="2" id="KW-0813">Transport</keyword>
<dbReference type="AlphaFoldDB" id="A0A1G9UW42"/>
<feature type="transmembrane region" description="Helical" evidence="6">
    <location>
        <begin position="212"/>
        <end position="235"/>
    </location>
</feature>
<feature type="transmembrane region" description="Helical" evidence="6">
    <location>
        <begin position="329"/>
        <end position="352"/>
    </location>
</feature>
<dbReference type="GO" id="GO:0022857">
    <property type="term" value="F:transmembrane transporter activity"/>
    <property type="evidence" value="ECO:0007669"/>
    <property type="project" value="InterPro"/>
</dbReference>
<name>A0A1G9UW42_9FIRM</name>
<evidence type="ECO:0000256" key="1">
    <source>
        <dbReference type="ARBA" id="ARBA00004651"/>
    </source>
</evidence>
<feature type="transmembrane region" description="Helical" evidence="6">
    <location>
        <begin position="358"/>
        <end position="381"/>
    </location>
</feature>
<dbReference type="PANTHER" id="PTHR43129">
    <property type="entry name" value="FOSMIDOMYCIN RESISTANCE PROTEIN"/>
    <property type="match status" value="1"/>
</dbReference>
<reference evidence="8 9" key="1">
    <citation type="submission" date="2016-10" db="EMBL/GenBank/DDBJ databases">
        <authorList>
            <person name="de Groot N.N."/>
        </authorList>
    </citation>
    <scope>NUCLEOTIDE SEQUENCE [LARGE SCALE GENOMIC DNA]</scope>
    <source>
        <strain evidence="8 9">DSM 16981</strain>
    </source>
</reference>
<dbReference type="Pfam" id="PF07690">
    <property type="entry name" value="MFS_1"/>
    <property type="match status" value="1"/>
</dbReference>
<feature type="transmembrane region" description="Helical" evidence="6">
    <location>
        <begin position="296"/>
        <end position="317"/>
    </location>
</feature>
<protein>
    <submittedName>
        <fullName evidence="8">MFS transporter, FSR family, fosmidomycin resistance protein</fullName>
    </submittedName>
</protein>
<feature type="transmembrane region" description="Helical" evidence="6">
    <location>
        <begin position="96"/>
        <end position="119"/>
    </location>
</feature>
<dbReference type="InterPro" id="IPR011701">
    <property type="entry name" value="MFS"/>
</dbReference>
<keyword evidence="5 6" id="KW-0472">Membrane</keyword>
<comment type="subcellular location">
    <subcellularLocation>
        <location evidence="1">Cell membrane</location>
        <topology evidence="1">Multi-pass membrane protein</topology>
    </subcellularLocation>
</comment>
<evidence type="ECO:0000256" key="5">
    <source>
        <dbReference type="ARBA" id="ARBA00023136"/>
    </source>
</evidence>
<dbReference type="PROSITE" id="PS50850">
    <property type="entry name" value="MFS"/>
    <property type="match status" value="1"/>
</dbReference>
<evidence type="ECO:0000256" key="2">
    <source>
        <dbReference type="ARBA" id="ARBA00022448"/>
    </source>
</evidence>
<keyword evidence="3 6" id="KW-0812">Transmembrane</keyword>
<feature type="domain" description="Major facilitator superfamily (MFS) profile" evidence="7">
    <location>
        <begin position="7"/>
        <end position="386"/>
    </location>
</feature>
<feature type="transmembrane region" description="Helical" evidence="6">
    <location>
        <begin position="247"/>
        <end position="265"/>
    </location>
</feature>
<evidence type="ECO:0000313" key="9">
    <source>
        <dbReference type="Proteomes" id="UP000199309"/>
    </source>
</evidence>
<feature type="transmembrane region" description="Helical" evidence="6">
    <location>
        <begin position="72"/>
        <end position="90"/>
    </location>
</feature>
<dbReference type="PANTHER" id="PTHR43129:SF1">
    <property type="entry name" value="FOSMIDOMYCIN RESISTANCE PROTEIN"/>
    <property type="match status" value="1"/>
</dbReference>
<feature type="transmembrane region" description="Helical" evidence="6">
    <location>
        <begin position="162"/>
        <end position="179"/>
    </location>
</feature>